<dbReference type="InterPro" id="IPR016024">
    <property type="entry name" value="ARM-type_fold"/>
</dbReference>
<dbReference type="GO" id="GO:0005634">
    <property type="term" value="C:nucleus"/>
    <property type="evidence" value="ECO:0007669"/>
    <property type="project" value="TreeGrafter"/>
</dbReference>
<dbReference type="InterPro" id="IPR000225">
    <property type="entry name" value="Armadillo"/>
</dbReference>
<evidence type="ECO:0000313" key="10">
    <source>
        <dbReference type="Proteomes" id="UP000278627"/>
    </source>
</evidence>
<reference evidence="11" key="1">
    <citation type="submission" date="2017-02" db="UniProtKB">
        <authorList>
            <consortium name="WormBaseParasite"/>
        </authorList>
    </citation>
    <scope>IDENTIFICATION</scope>
</reference>
<feature type="repeat" description="ARM" evidence="6">
    <location>
        <begin position="797"/>
        <end position="840"/>
    </location>
</feature>
<name>A0A0N4T011_BRUPA</name>
<dbReference type="PANTHER" id="PTHR10372:SF27">
    <property type="entry name" value="ADHERENS JUNCTION PROTEIN P120"/>
    <property type="match status" value="1"/>
</dbReference>
<dbReference type="WBParaSite" id="BPAG_0000140701-mRNA-1">
    <property type="protein sequence ID" value="BPAG_0000140701-mRNA-1"/>
    <property type="gene ID" value="BPAG_0000140701"/>
</dbReference>
<feature type="repeat" description="ARM" evidence="6">
    <location>
        <begin position="1062"/>
        <end position="1099"/>
    </location>
</feature>
<dbReference type="InterPro" id="IPR003961">
    <property type="entry name" value="FN3_dom"/>
</dbReference>
<dbReference type="GO" id="GO:0005886">
    <property type="term" value="C:plasma membrane"/>
    <property type="evidence" value="ECO:0007669"/>
    <property type="project" value="TreeGrafter"/>
</dbReference>
<evidence type="ECO:0000256" key="3">
    <source>
        <dbReference type="ARBA" id="ARBA00022737"/>
    </source>
</evidence>
<evidence type="ECO:0000256" key="4">
    <source>
        <dbReference type="ARBA" id="ARBA00022889"/>
    </source>
</evidence>
<feature type="region of interest" description="Disordered" evidence="7">
    <location>
        <begin position="1"/>
        <end position="28"/>
    </location>
</feature>
<dbReference type="Pfam" id="PF00514">
    <property type="entry name" value="Arm"/>
    <property type="match status" value="3"/>
</dbReference>
<dbReference type="InterPro" id="IPR036116">
    <property type="entry name" value="FN3_sf"/>
</dbReference>
<keyword evidence="5" id="KW-0965">Cell junction</keyword>
<dbReference type="InterPro" id="IPR013783">
    <property type="entry name" value="Ig-like_fold"/>
</dbReference>
<evidence type="ECO:0000256" key="7">
    <source>
        <dbReference type="SAM" id="MobiDB-lite"/>
    </source>
</evidence>
<keyword evidence="10" id="KW-1185">Reference proteome</keyword>
<feature type="region of interest" description="Disordered" evidence="7">
    <location>
        <begin position="412"/>
        <end position="449"/>
    </location>
</feature>
<dbReference type="GO" id="GO:0098609">
    <property type="term" value="P:cell-cell adhesion"/>
    <property type="evidence" value="ECO:0007669"/>
    <property type="project" value="InterPro"/>
</dbReference>
<evidence type="ECO:0000256" key="5">
    <source>
        <dbReference type="ARBA" id="ARBA00022949"/>
    </source>
</evidence>
<dbReference type="Pfam" id="PF00041">
    <property type="entry name" value="fn3"/>
    <property type="match status" value="4"/>
</dbReference>
<evidence type="ECO:0000256" key="6">
    <source>
        <dbReference type="PROSITE-ProRule" id="PRU00259"/>
    </source>
</evidence>
<feature type="region of interest" description="Disordered" evidence="7">
    <location>
        <begin position="1215"/>
        <end position="1237"/>
    </location>
</feature>
<comment type="similarity">
    <text evidence="2">Belongs to the beta-catenin family.</text>
</comment>
<dbReference type="SMART" id="SM00185">
    <property type="entry name" value="ARM"/>
    <property type="match status" value="6"/>
</dbReference>
<organism evidence="11">
    <name type="scientific">Brugia pahangi</name>
    <name type="common">Filarial nematode worm</name>
    <dbReference type="NCBI Taxonomy" id="6280"/>
    <lineage>
        <taxon>Eukaryota</taxon>
        <taxon>Metazoa</taxon>
        <taxon>Ecdysozoa</taxon>
        <taxon>Nematoda</taxon>
        <taxon>Chromadorea</taxon>
        <taxon>Rhabditida</taxon>
        <taxon>Spirurina</taxon>
        <taxon>Spiruromorpha</taxon>
        <taxon>Filarioidea</taxon>
        <taxon>Onchocercidae</taxon>
        <taxon>Brugia</taxon>
    </lineage>
</organism>
<feature type="repeat" description="ARM" evidence="6">
    <location>
        <begin position="753"/>
        <end position="798"/>
    </location>
</feature>
<dbReference type="PROSITE" id="PS50176">
    <property type="entry name" value="ARM_REPEAT"/>
    <property type="match status" value="4"/>
</dbReference>
<feature type="repeat" description="ARM" evidence="6">
    <location>
        <begin position="1015"/>
        <end position="1044"/>
    </location>
</feature>
<dbReference type="CDD" id="cd00063">
    <property type="entry name" value="FN3"/>
    <property type="match status" value="4"/>
</dbReference>
<dbReference type="PANTHER" id="PTHR10372">
    <property type="entry name" value="PLAKOPHILLIN-RELATED"/>
    <property type="match status" value="1"/>
</dbReference>
<evidence type="ECO:0000313" key="11">
    <source>
        <dbReference type="WBParaSite" id="BPAG_0000140701-mRNA-1"/>
    </source>
</evidence>
<dbReference type="SMART" id="SM00060">
    <property type="entry name" value="FN3"/>
    <property type="match status" value="4"/>
</dbReference>
<dbReference type="PROSITE" id="PS50853">
    <property type="entry name" value="FN3"/>
    <property type="match status" value="4"/>
</dbReference>
<evidence type="ECO:0000256" key="1">
    <source>
        <dbReference type="ARBA" id="ARBA00004282"/>
    </source>
</evidence>
<reference evidence="9 10" key="2">
    <citation type="submission" date="2018-11" db="EMBL/GenBank/DDBJ databases">
        <authorList>
            <consortium name="Pathogen Informatics"/>
        </authorList>
    </citation>
    <scope>NUCLEOTIDE SEQUENCE [LARGE SCALE GENOMIC DNA]</scope>
</reference>
<feature type="compositionally biased region" description="Polar residues" evidence="7">
    <location>
        <begin position="1215"/>
        <end position="1225"/>
    </location>
</feature>
<keyword evidence="4" id="KW-0130">Cell adhesion</keyword>
<evidence type="ECO:0000313" key="9">
    <source>
        <dbReference type="EMBL" id="VDN82594.1"/>
    </source>
</evidence>
<comment type="subcellular location">
    <subcellularLocation>
        <location evidence="1">Cell junction</location>
    </subcellularLocation>
</comment>
<accession>A0A0N4T011</accession>
<dbReference type="SUPFAM" id="SSF49265">
    <property type="entry name" value="Fibronectin type III"/>
    <property type="match status" value="2"/>
</dbReference>
<feature type="domain" description="Fibronectin type-III" evidence="8">
    <location>
        <begin position="447"/>
        <end position="541"/>
    </location>
</feature>
<evidence type="ECO:0000256" key="2">
    <source>
        <dbReference type="ARBA" id="ARBA00005462"/>
    </source>
</evidence>
<protein>
    <submittedName>
        <fullName evidence="11">Juxtamembrane domain-associated catenin</fullName>
    </submittedName>
</protein>
<feature type="domain" description="Fibronectin type-III" evidence="8">
    <location>
        <begin position="206"/>
        <end position="321"/>
    </location>
</feature>
<dbReference type="InterPro" id="IPR011989">
    <property type="entry name" value="ARM-like"/>
</dbReference>
<feature type="domain" description="Fibronectin type-III" evidence="8">
    <location>
        <begin position="335"/>
        <end position="430"/>
    </location>
</feature>
<feature type="compositionally biased region" description="Basic residues" evidence="7">
    <location>
        <begin position="982"/>
        <end position="994"/>
    </location>
</feature>
<sequence>MEPIPEEDHDLASFSPAHSVKHEKKSRLTEVYTSEQVDTLVSTVPQSSVPNTWKLRKKDELTHSVIPSTHLSEALSGSTSARGSTYSYTYESHYDEPPDEALPGVCFLNKEFNGDIERHSSQTKKITRVTKVTTTRSVRHLPVADEEVEYFFDADGSPLPFTRITQPYEHDEDSSFQHDVDYDAPPPAPSSFNEAEHCASRDVPNAPGVPEITDVTSYDIGLTWRCPDMQGRAGSVIGYQVILHSQLDLWFSSNEAFVQVEIRGVGTSEWYLSHEGLIKGNRFRIKDLNPKVEYEIRVVAVNSAGRGVPSATSQSVQLRLDYDSHSDFNSWRGTAPGRPYVLLLDSDRIVLEWAPAMANPGSAPVAGYEVSYRADGSDWMQSNDYLITACRTEVLNLKPNGEYEFRVMAKTADGPSKPSPSSGFIRLKPPVPSRIPPTTKAESSFSPPGQPQIEELELNWVRLHWTEGGSPDNPPASYIVEYREVGDPLWYTATTTVYITSYTVECLRPNSTYEFRVVARARDGNVSAPSVVSDVIQLRPSIRSGVLHEVPAKPQPPEYVDFCDSDRVTLCWFPAASSLPIQGYDVEFRDHQQDAAWYKVNEMLIRSCKMTVGDLIPGHEYQFRVIACNSIGYSVPSDPSPGVHIGIPCNGNECYVEKASYGAVPLLQDEIVRESPPLPDRDDSPPPIHRKFLRARDGLGALKLSVHWRDPTLREVIEYLDSANKVEQLNASGYLQHLTYNDNAIKEETRELDGIPRLVRLLGSDVPDIQKNVCGCLKNLSFGKENDENKRAINNAGGIIALAALLRHTHDAQVMEEVTATLWNLSSCDELKPIILSQVSEPINQRIVIPGSGLTESNAESGSNISHSINMNVSAASSSARKILRGCPGLVESLVHYLHHAVSRNQIDARTVENVVCTLRNLSYRHVLFHFKILLSKKVTVTNSLYFPRIQEVKDKNYDPKADFEATQRERGKSAPSESPKNKKKESSKKKKIGQHTAVNVSESMVGAELLWQPQLVKLYLKLLQETSNPEILEASAGAIQNLAACQFEPSVNVRTCIRTEKGLPVLVELLRLNDDKVVCAVTTALRNLSLDQRNRELIGKYAMKDLVAKLPRADQRFRDPNVSDATIGAILGILFETVKHSADFTRNIHECGGTDRLRNLASSHPMYSSRICKYASQVLYLMWQHKELHDGFKRSGLKESDFYSGTTIRARDTTTLSRPISSQGAERPTHLKSENLDDNANACGIGRYDTLDSRANAVKDCAYGKTSPEINSLNLYKITIPEYINLDPLMKFIIQGNNNAKSYSATLAGEPLYASVHKRSERCGSTGGDSWV</sequence>
<dbReference type="SUPFAM" id="SSF48371">
    <property type="entry name" value="ARM repeat"/>
    <property type="match status" value="1"/>
</dbReference>
<dbReference type="EMBL" id="UZAD01000107">
    <property type="protein sequence ID" value="VDN82594.1"/>
    <property type="molecule type" value="Genomic_DNA"/>
</dbReference>
<dbReference type="Gene3D" id="2.60.40.10">
    <property type="entry name" value="Immunoglobulins"/>
    <property type="match status" value="4"/>
</dbReference>
<dbReference type="STRING" id="6280.A0A0N4T011"/>
<gene>
    <name evidence="9" type="ORF">BPAG_LOCUS1408</name>
</gene>
<proteinExistence type="inferred from homology"/>
<dbReference type="Proteomes" id="UP000278627">
    <property type="component" value="Unassembled WGS sequence"/>
</dbReference>
<keyword evidence="3" id="KW-0677">Repeat</keyword>
<feature type="domain" description="Fibronectin type-III" evidence="8">
    <location>
        <begin position="553"/>
        <end position="648"/>
    </location>
</feature>
<dbReference type="GO" id="GO:0005737">
    <property type="term" value="C:cytoplasm"/>
    <property type="evidence" value="ECO:0007669"/>
    <property type="project" value="TreeGrafter"/>
</dbReference>
<dbReference type="Gene3D" id="1.25.10.10">
    <property type="entry name" value="Leucine-rich Repeat Variant"/>
    <property type="match status" value="1"/>
</dbReference>
<evidence type="ECO:0000259" key="8">
    <source>
        <dbReference type="PROSITE" id="PS50853"/>
    </source>
</evidence>
<dbReference type="GO" id="GO:0005912">
    <property type="term" value="C:adherens junction"/>
    <property type="evidence" value="ECO:0007669"/>
    <property type="project" value="TreeGrafter"/>
</dbReference>
<feature type="region of interest" description="Disordered" evidence="7">
    <location>
        <begin position="965"/>
        <end position="996"/>
    </location>
</feature>
<dbReference type="InterPro" id="IPR028435">
    <property type="entry name" value="Plakophilin/d_Catenin"/>
</dbReference>